<sequence>MAWTTVETLASWLDTAYPAERNLTPENVRKWVAAHIEAQGTFPSSESTTPVAENSAWTWQRINATMVRGSFGWEEKCSLAAWLDNQYPDDRMLTPRNLHAWVTSYVDAHGLLPSRHSLEPASPGAHWNWFEVDKALRRESAGWQGRTTLADWIAENVMPEIDDTLEEADAATEAPAFA</sequence>
<dbReference type="Proteomes" id="UP001596031">
    <property type="component" value="Unassembled WGS sequence"/>
</dbReference>
<keyword evidence="2" id="KW-1185">Reference proteome</keyword>
<evidence type="ECO:0000313" key="2">
    <source>
        <dbReference type="Proteomes" id="UP001596031"/>
    </source>
</evidence>
<evidence type="ECO:0000313" key="1">
    <source>
        <dbReference type="EMBL" id="MFC5512822.1"/>
    </source>
</evidence>
<dbReference type="RefSeq" id="WP_379723828.1">
    <property type="nucleotide sequence ID" value="NZ_JBHSMS010000055.1"/>
</dbReference>
<accession>A0ABW0PMV6</accession>
<gene>
    <name evidence="1" type="ORF">ACFPOU_17095</name>
</gene>
<protein>
    <submittedName>
        <fullName evidence="1">Uncharacterized protein</fullName>
    </submittedName>
</protein>
<name>A0ABW0PMV6_9BURK</name>
<comment type="caution">
    <text evidence="1">The sequence shown here is derived from an EMBL/GenBank/DDBJ whole genome shotgun (WGS) entry which is preliminary data.</text>
</comment>
<proteinExistence type="predicted"/>
<reference evidence="2" key="1">
    <citation type="journal article" date="2019" name="Int. J. Syst. Evol. Microbiol.">
        <title>The Global Catalogue of Microorganisms (GCM) 10K type strain sequencing project: providing services to taxonomists for standard genome sequencing and annotation.</title>
        <authorList>
            <consortium name="The Broad Institute Genomics Platform"/>
            <consortium name="The Broad Institute Genome Sequencing Center for Infectious Disease"/>
            <person name="Wu L."/>
            <person name="Ma J."/>
        </authorList>
    </citation>
    <scope>NUCLEOTIDE SEQUENCE [LARGE SCALE GENOMIC DNA]</scope>
    <source>
        <strain evidence="2">CCUG 38813</strain>
    </source>
</reference>
<dbReference type="EMBL" id="JBHSMS010000055">
    <property type="protein sequence ID" value="MFC5512822.1"/>
    <property type="molecule type" value="Genomic_DNA"/>
</dbReference>
<organism evidence="1 2">
    <name type="scientific">Massilia jejuensis</name>
    <dbReference type="NCBI Taxonomy" id="648894"/>
    <lineage>
        <taxon>Bacteria</taxon>
        <taxon>Pseudomonadati</taxon>
        <taxon>Pseudomonadota</taxon>
        <taxon>Betaproteobacteria</taxon>
        <taxon>Burkholderiales</taxon>
        <taxon>Oxalobacteraceae</taxon>
        <taxon>Telluria group</taxon>
        <taxon>Massilia</taxon>
    </lineage>
</organism>